<feature type="signal peptide" evidence="4">
    <location>
        <begin position="1"/>
        <end position="31"/>
    </location>
</feature>
<organism evidence="8">
    <name type="scientific">Schistocephalus solidus</name>
    <name type="common">Tapeworm</name>
    <dbReference type="NCBI Taxonomy" id="70667"/>
    <lineage>
        <taxon>Eukaryota</taxon>
        <taxon>Metazoa</taxon>
        <taxon>Spiralia</taxon>
        <taxon>Lophotrochozoa</taxon>
        <taxon>Platyhelminthes</taxon>
        <taxon>Cestoda</taxon>
        <taxon>Eucestoda</taxon>
        <taxon>Diphyllobothriidea</taxon>
        <taxon>Diphyllobothriidae</taxon>
        <taxon>Schistocephalus</taxon>
    </lineage>
</organism>
<evidence type="ECO:0000256" key="4">
    <source>
        <dbReference type="SAM" id="SignalP"/>
    </source>
</evidence>
<sequence length="758" mass="78700">MTSIQCRLIFLASPVHLKVLIPAIAAGGVIGKDGEAIERIQKQSGAKVKMSKRNDFYPGTLERVCLIIGPLEAVAATHFFVMERIYEKPDATAQSVDGRLTLERHKQVKILVPNSTAGMIIGKNGAYIQEIKERSGAYVQISQKSREFNLSERCVIVAGELNQMRLAMDLILVIIASDPQSSSCPNLSYSDVRGPVSSIYPTGSPYACAFPTPLAGPAGAAGLWPYLRAATATTAPSGHNVSSLNAVLACLMTPAQVSEPPLPLASLPATAPVMDLANAAAAAAAMNAFIQLGAGGGGGGGGRGGCCASAAGGFSASAVTSPAPLPQSNSASAVFAAAAVAAAAAAAGSGGANGTGPSVFAASPQPQRQQSPASSLLVSQLSPSLYPKTAILNSAGVFENVPQSPPFLGSPGFPIGTFSLPTSFVSLPTALPFMPASSSASPSPTSQPHQESAFLASITSAHPSTAAPFTYSVAESKSSFTSDQHVLSTFLHSPLGGQFIDPSLTQQCVAGDVFNDAIWSAWPSTGAPEQKVPSTNPTDPLKGESSSVTPSPDYLYSPMLGLPFNTTVRPALSSNMGPICTRELLIPETFIGRLLGPQGRTLIDLQAHTGTLIQASHKGVFMPGTQSRFVSVTGDQANVNYALLLIENLLNLGQKQRGGGGGGGGTRSRSIKPGQLFLDDSFKGGAAFQPPSPTVFALPNCYCIPDTSKPNVSSQAPQDCVARYSPVQIHVNNISQLQQWFNGLKYELVCEWKHYTDC</sequence>
<dbReference type="InterPro" id="IPR047275">
    <property type="entry name" value="KH-I_NOVA_rpt1"/>
</dbReference>
<dbReference type="GO" id="GO:0003723">
    <property type="term" value="F:RNA binding"/>
    <property type="evidence" value="ECO:0007669"/>
    <property type="project" value="UniProtKB-UniRule"/>
</dbReference>
<feature type="region of interest" description="Disordered" evidence="3">
    <location>
        <begin position="357"/>
        <end position="376"/>
    </location>
</feature>
<keyword evidence="4" id="KW-0732">Signal</keyword>
<dbReference type="InterPro" id="IPR047276">
    <property type="entry name" value="KH-I_NOVA_rpt2"/>
</dbReference>
<proteinExistence type="predicted"/>
<dbReference type="Pfam" id="PF00013">
    <property type="entry name" value="KH_1"/>
    <property type="match status" value="3"/>
</dbReference>
<dbReference type="AlphaFoldDB" id="A0A183SHL4"/>
<evidence type="ECO:0000256" key="3">
    <source>
        <dbReference type="SAM" id="MobiDB-lite"/>
    </source>
</evidence>
<gene>
    <name evidence="6" type="ORF">SSLN_LOCUS3712</name>
</gene>
<feature type="compositionally biased region" description="Polar residues" evidence="3">
    <location>
        <begin position="532"/>
        <end position="549"/>
    </location>
</feature>
<evidence type="ECO:0000256" key="2">
    <source>
        <dbReference type="PROSITE-ProRule" id="PRU00117"/>
    </source>
</evidence>
<dbReference type="CDD" id="cd22436">
    <property type="entry name" value="KH-I_NOVA_rpt2"/>
    <property type="match status" value="1"/>
</dbReference>
<reference evidence="8" key="1">
    <citation type="submission" date="2016-06" db="UniProtKB">
        <authorList>
            <consortium name="WormBaseParasite"/>
        </authorList>
    </citation>
    <scope>IDENTIFICATION</scope>
</reference>
<evidence type="ECO:0000313" key="8">
    <source>
        <dbReference type="WBParaSite" id="SSLN_0000382901-mRNA-1"/>
    </source>
</evidence>
<dbReference type="InterPro" id="IPR004087">
    <property type="entry name" value="KH_dom"/>
</dbReference>
<dbReference type="CDD" id="cd22435">
    <property type="entry name" value="KH-I_NOVA_rpt1"/>
    <property type="match status" value="1"/>
</dbReference>
<dbReference type="WBParaSite" id="SSLN_0000382901-mRNA-1">
    <property type="protein sequence ID" value="SSLN_0000382901-mRNA-1"/>
    <property type="gene ID" value="SSLN_0000382901"/>
</dbReference>
<feature type="chain" id="PRO_5043141165" evidence="4">
    <location>
        <begin position="32"/>
        <end position="758"/>
    </location>
</feature>
<dbReference type="OrthoDB" id="441329at2759"/>
<accession>A0A183SHL4</accession>
<keyword evidence="1" id="KW-0677">Repeat</keyword>
<evidence type="ECO:0000256" key="1">
    <source>
        <dbReference type="ARBA" id="ARBA00022737"/>
    </source>
</evidence>
<feature type="domain" description="K Homology" evidence="5">
    <location>
        <begin position="578"/>
        <end position="651"/>
    </location>
</feature>
<name>A0A183SHL4_SCHSO</name>
<keyword evidence="2" id="KW-0694">RNA-binding</keyword>
<feature type="compositionally biased region" description="Low complexity" evidence="3">
    <location>
        <begin position="361"/>
        <end position="376"/>
    </location>
</feature>
<dbReference type="SUPFAM" id="SSF54791">
    <property type="entry name" value="Eukaryotic type KH-domain (KH-domain type I)"/>
    <property type="match status" value="3"/>
</dbReference>
<dbReference type="EMBL" id="UYSU01032628">
    <property type="protein sequence ID" value="VDL90097.1"/>
    <property type="molecule type" value="Genomic_DNA"/>
</dbReference>
<dbReference type="InterPro" id="IPR004088">
    <property type="entry name" value="KH_dom_type_1"/>
</dbReference>
<feature type="domain" description="K Homology" evidence="5">
    <location>
        <begin position="13"/>
        <end position="86"/>
    </location>
</feature>
<feature type="region of interest" description="Disordered" evidence="3">
    <location>
        <begin position="525"/>
        <end position="549"/>
    </location>
</feature>
<dbReference type="Gene3D" id="3.30.1370.10">
    <property type="entry name" value="K Homology domain, type 1"/>
    <property type="match status" value="3"/>
</dbReference>
<feature type="domain" description="K Homology" evidence="5">
    <location>
        <begin position="104"/>
        <end position="176"/>
    </location>
</feature>
<dbReference type="PANTHER" id="PTHR10288">
    <property type="entry name" value="KH DOMAIN CONTAINING RNA BINDING PROTEIN"/>
    <property type="match status" value="1"/>
</dbReference>
<keyword evidence="7" id="KW-1185">Reference proteome</keyword>
<reference evidence="6 7" key="2">
    <citation type="submission" date="2018-11" db="EMBL/GenBank/DDBJ databases">
        <authorList>
            <consortium name="Pathogen Informatics"/>
        </authorList>
    </citation>
    <scope>NUCLEOTIDE SEQUENCE [LARGE SCALE GENOMIC DNA]</scope>
    <source>
        <strain evidence="6 7">NST_G2</strain>
    </source>
</reference>
<dbReference type="Proteomes" id="UP000275846">
    <property type="component" value="Unassembled WGS sequence"/>
</dbReference>
<dbReference type="STRING" id="70667.A0A183SHL4"/>
<evidence type="ECO:0000313" key="7">
    <source>
        <dbReference type="Proteomes" id="UP000275846"/>
    </source>
</evidence>
<dbReference type="SMART" id="SM00322">
    <property type="entry name" value="KH"/>
    <property type="match status" value="3"/>
</dbReference>
<dbReference type="InterPro" id="IPR036612">
    <property type="entry name" value="KH_dom_type_1_sf"/>
</dbReference>
<protein>
    <submittedName>
        <fullName evidence="8">RNA-binding protein Nova-1</fullName>
    </submittedName>
</protein>
<evidence type="ECO:0000313" key="6">
    <source>
        <dbReference type="EMBL" id="VDL90097.1"/>
    </source>
</evidence>
<dbReference type="PROSITE" id="PS50084">
    <property type="entry name" value="KH_TYPE_1"/>
    <property type="match status" value="3"/>
</dbReference>
<evidence type="ECO:0000259" key="5">
    <source>
        <dbReference type="SMART" id="SM00322"/>
    </source>
</evidence>